<evidence type="ECO:0000256" key="1">
    <source>
        <dbReference type="SAM" id="SignalP"/>
    </source>
</evidence>
<gene>
    <name evidence="2" type="ORF">A3A13_00185</name>
</gene>
<name>A0A1F8GEA9_9BACT</name>
<accession>A0A1F8GEA9</accession>
<dbReference type="Proteomes" id="UP000178911">
    <property type="component" value="Unassembled WGS sequence"/>
</dbReference>
<evidence type="ECO:0000313" key="2">
    <source>
        <dbReference type="EMBL" id="OGN23714.1"/>
    </source>
</evidence>
<comment type="caution">
    <text evidence="2">The sequence shown here is derived from an EMBL/GenBank/DDBJ whole genome shotgun (WGS) entry which is preliminary data.</text>
</comment>
<reference evidence="2 3" key="1">
    <citation type="journal article" date="2016" name="Nat. Commun.">
        <title>Thousands of microbial genomes shed light on interconnected biogeochemical processes in an aquifer system.</title>
        <authorList>
            <person name="Anantharaman K."/>
            <person name="Brown C.T."/>
            <person name="Hug L.A."/>
            <person name="Sharon I."/>
            <person name="Castelle C.J."/>
            <person name="Probst A.J."/>
            <person name="Thomas B.C."/>
            <person name="Singh A."/>
            <person name="Wilkins M.J."/>
            <person name="Karaoz U."/>
            <person name="Brodie E.L."/>
            <person name="Williams K.H."/>
            <person name="Hubbard S.S."/>
            <person name="Banfield J.F."/>
        </authorList>
    </citation>
    <scope>NUCLEOTIDE SEQUENCE [LARGE SCALE GENOMIC DNA]</scope>
</reference>
<evidence type="ECO:0000313" key="3">
    <source>
        <dbReference type="Proteomes" id="UP000178911"/>
    </source>
</evidence>
<keyword evidence="1" id="KW-0732">Signal</keyword>
<organism evidence="2 3">
    <name type="scientific">Candidatus Yanofskybacteria bacterium RIFCSPLOWO2_01_FULL_43_22</name>
    <dbReference type="NCBI Taxonomy" id="1802695"/>
    <lineage>
        <taxon>Bacteria</taxon>
        <taxon>Candidatus Yanofskyibacteriota</taxon>
    </lineage>
</organism>
<dbReference type="AlphaFoldDB" id="A0A1F8GEA9"/>
<feature type="signal peptide" evidence="1">
    <location>
        <begin position="1"/>
        <end position="19"/>
    </location>
</feature>
<proteinExistence type="predicted"/>
<dbReference type="EMBL" id="MGKJ01000016">
    <property type="protein sequence ID" value="OGN23714.1"/>
    <property type="molecule type" value="Genomic_DNA"/>
</dbReference>
<sequence>MFKKFAICLCLLCLVGLFATKFKDRYGNTLWTLVSGTNVEPPDLVYYGRVDRVRELDFKNLLGSSMKVIVGIRYDNGGYQVISCYDGMHGNLEVCFGLKEGDRILVRYKYDGEISIQRIN</sequence>
<feature type="chain" id="PRO_5009535593" evidence="1">
    <location>
        <begin position="20"/>
        <end position="120"/>
    </location>
</feature>
<protein>
    <submittedName>
        <fullName evidence="2">Uncharacterized protein</fullName>
    </submittedName>
</protein>